<reference evidence="3" key="1">
    <citation type="submission" date="2021-04" db="EMBL/GenBank/DDBJ databases">
        <title>Sequencing of actinobacteria type strains.</title>
        <authorList>
            <person name="Nguyen G.-S."/>
            <person name="Wentzel A."/>
        </authorList>
    </citation>
    <scope>NUCLEOTIDE SEQUENCE</scope>
    <source>
        <strain evidence="3">DSM 42095</strain>
    </source>
</reference>
<evidence type="ECO:0000256" key="2">
    <source>
        <dbReference type="SAM" id="MobiDB-lite"/>
    </source>
</evidence>
<proteinExistence type="predicted"/>
<protein>
    <recommendedName>
        <fullName evidence="5">Secreted protein</fullName>
    </recommendedName>
</protein>
<feature type="coiled-coil region" evidence="1">
    <location>
        <begin position="91"/>
        <end position="118"/>
    </location>
</feature>
<evidence type="ECO:0000256" key="1">
    <source>
        <dbReference type="SAM" id="Coils"/>
    </source>
</evidence>
<sequence length="279" mass="29445">MEFVIGVLALFFVLFVALGAFVTVKAVRAVQRGVERTGTQVRRTVDETALRAKAVQPGPVGELARTRLELRSSIDNTRRALEAGAERDASLREAMGLLDRLQEHARQLDGELRQLMDREPDKERVAERLPEARERVAHIKQSADSLRFAAQDRAREYDAEGLSALREQIEIESGALRHWQRPDEERSALGQGDAASDARSSAASASSAGSDGAGAGSAGTGSGPAGPAGAGADAEGSAPGLPAGREGRTEGFAGPDGGAAGQQRQGFPHFEKGRPRSAS</sequence>
<gene>
    <name evidence="3" type="ORF">KDA82_18340</name>
</gene>
<feature type="compositionally biased region" description="Gly residues" evidence="2">
    <location>
        <begin position="211"/>
        <end position="229"/>
    </location>
</feature>
<keyword evidence="4" id="KW-1185">Reference proteome</keyword>
<evidence type="ECO:0008006" key="5">
    <source>
        <dbReference type="Google" id="ProtNLM"/>
    </source>
</evidence>
<feature type="compositionally biased region" description="Low complexity" evidence="2">
    <location>
        <begin position="192"/>
        <end position="210"/>
    </location>
</feature>
<comment type="caution">
    <text evidence="3">The sequence shown here is derived from an EMBL/GenBank/DDBJ whole genome shotgun (WGS) entry which is preliminary data.</text>
</comment>
<accession>A0A8T4IUX0</accession>
<evidence type="ECO:0000313" key="3">
    <source>
        <dbReference type="EMBL" id="MBR7674942.1"/>
    </source>
</evidence>
<dbReference type="EMBL" id="JAGSMN010000413">
    <property type="protein sequence ID" value="MBR7674942.1"/>
    <property type="molecule type" value="Genomic_DNA"/>
</dbReference>
<organism evidence="3 4">
    <name type="scientific">Streptomyces daliensis</name>
    <dbReference type="NCBI Taxonomy" id="299421"/>
    <lineage>
        <taxon>Bacteria</taxon>
        <taxon>Bacillati</taxon>
        <taxon>Actinomycetota</taxon>
        <taxon>Actinomycetes</taxon>
        <taxon>Kitasatosporales</taxon>
        <taxon>Streptomycetaceae</taxon>
        <taxon>Streptomyces</taxon>
    </lineage>
</organism>
<keyword evidence="1" id="KW-0175">Coiled coil</keyword>
<feature type="compositionally biased region" description="Low complexity" evidence="2">
    <location>
        <begin position="230"/>
        <end position="240"/>
    </location>
</feature>
<dbReference type="AlphaFoldDB" id="A0A8T4IUX0"/>
<feature type="region of interest" description="Disordered" evidence="2">
    <location>
        <begin position="176"/>
        <end position="279"/>
    </location>
</feature>
<evidence type="ECO:0000313" key="4">
    <source>
        <dbReference type="Proteomes" id="UP000675554"/>
    </source>
</evidence>
<feature type="compositionally biased region" description="Basic and acidic residues" evidence="2">
    <location>
        <begin position="269"/>
        <end position="279"/>
    </location>
</feature>
<name>A0A8T4IUX0_9ACTN</name>
<dbReference type="Proteomes" id="UP000675554">
    <property type="component" value="Unassembled WGS sequence"/>
</dbReference>